<comment type="pathway">
    <text evidence="2">Cofactor biosynthesis; tetrahydrofolate biosynthesis; 2-amino-4-hydroxy-6-hydroxymethyl-7,8-dihydropteridine diphosphate from 7,8-dihydroneopterin triphosphate: step 4/4.</text>
</comment>
<dbReference type="UniPathway" id="UPA00077">
    <property type="reaction ID" value="UER00155"/>
</dbReference>
<dbReference type="PANTHER" id="PTHR43071:SF1">
    <property type="entry name" value="2-AMINO-4-HYDROXY-6-HYDROXYMETHYLDIHYDROPTERIDINE PYROPHOSPHOKINASE"/>
    <property type="match status" value="1"/>
</dbReference>
<proteinExistence type="predicted"/>
<keyword evidence="8" id="KW-0289">Folate biosynthesis</keyword>
<dbReference type="Gene3D" id="3.30.70.560">
    <property type="entry name" value="7,8-Dihydro-6-hydroxymethylpterin-pyrophosphokinase HPPK"/>
    <property type="match status" value="1"/>
</dbReference>
<dbReference type="GO" id="GO:0003848">
    <property type="term" value="F:2-amino-4-hydroxy-6-hydroxymethyldihydropteridine diphosphokinase activity"/>
    <property type="evidence" value="ECO:0007669"/>
    <property type="project" value="UniProtKB-EC"/>
</dbReference>
<evidence type="ECO:0000256" key="6">
    <source>
        <dbReference type="ARBA" id="ARBA00022777"/>
    </source>
</evidence>
<evidence type="ECO:0000313" key="11">
    <source>
        <dbReference type="Proteomes" id="UP000568380"/>
    </source>
</evidence>
<organism evidence="10 11">
    <name type="scientific">Nonomuraea endophytica</name>
    <dbReference type="NCBI Taxonomy" id="714136"/>
    <lineage>
        <taxon>Bacteria</taxon>
        <taxon>Bacillati</taxon>
        <taxon>Actinomycetota</taxon>
        <taxon>Actinomycetes</taxon>
        <taxon>Streptosporangiales</taxon>
        <taxon>Streptosporangiaceae</taxon>
        <taxon>Nonomuraea</taxon>
    </lineage>
</organism>
<dbReference type="CDD" id="cd00483">
    <property type="entry name" value="HPPK"/>
    <property type="match status" value="1"/>
</dbReference>
<dbReference type="EMBL" id="JACHIN010000014">
    <property type="protein sequence ID" value="MBB5082842.1"/>
    <property type="molecule type" value="Genomic_DNA"/>
</dbReference>
<protein>
    <recommendedName>
        <fullName evidence="3">2-amino-4-hydroxy-6-hydroxymethyldihydropteridine diphosphokinase</fullName>
        <ecNumber evidence="3">2.7.6.3</ecNumber>
    </recommendedName>
</protein>
<keyword evidence="4 10" id="KW-0808">Transferase</keyword>
<feature type="domain" description="7,8-dihydro-6-hydroxymethylpterin-pyrophosphokinase" evidence="9">
    <location>
        <begin position="88"/>
        <end position="99"/>
    </location>
</feature>
<evidence type="ECO:0000256" key="8">
    <source>
        <dbReference type="ARBA" id="ARBA00022909"/>
    </source>
</evidence>
<evidence type="ECO:0000259" key="9">
    <source>
        <dbReference type="PROSITE" id="PS00794"/>
    </source>
</evidence>
<keyword evidence="11" id="KW-1185">Reference proteome</keyword>
<evidence type="ECO:0000256" key="7">
    <source>
        <dbReference type="ARBA" id="ARBA00022840"/>
    </source>
</evidence>
<dbReference type="GO" id="GO:0046654">
    <property type="term" value="P:tetrahydrofolate biosynthetic process"/>
    <property type="evidence" value="ECO:0007669"/>
    <property type="project" value="UniProtKB-UniPathway"/>
</dbReference>
<comment type="caution">
    <text evidence="10">The sequence shown here is derived from an EMBL/GenBank/DDBJ whole genome shotgun (WGS) entry which is preliminary data.</text>
</comment>
<dbReference type="InterPro" id="IPR000550">
    <property type="entry name" value="Hppk"/>
</dbReference>
<dbReference type="AlphaFoldDB" id="A0A7W8ELG6"/>
<dbReference type="InterPro" id="IPR035907">
    <property type="entry name" value="Hppk_sf"/>
</dbReference>
<keyword evidence="6 10" id="KW-0418">Kinase</keyword>
<evidence type="ECO:0000256" key="4">
    <source>
        <dbReference type="ARBA" id="ARBA00022679"/>
    </source>
</evidence>
<dbReference type="GO" id="GO:0005524">
    <property type="term" value="F:ATP binding"/>
    <property type="evidence" value="ECO:0007669"/>
    <property type="project" value="UniProtKB-KW"/>
</dbReference>
<dbReference type="Pfam" id="PF01288">
    <property type="entry name" value="HPPK"/>
    <property type="match status" value="1"/>
</dbReference>
<evidence type="ECO:0000256" key="5">
    <source>
        <dbReference type="ARBA" id="ARBA00022741"/>
    </source>
</evidence>
<evidence type="ECO:0000313" key="10">
    <source>
        <dbReference type="EMBL" id="MBB5082842.1"/>
    </source>
</evidence>
<evidence type="ECO:0000256" key="2">
    <source>
        <dbReference type="ARBA" id="ARBA00005051"/>
    </source>
</evidence>
<dbReference type="GO" id="GO:0046656">
    <property type="term" value="P:folic acid biosynthetic process"/>
    <property type="evidence" value="ECO:0007669"/>
    <property type="project" value="UniProtKB-KW"/>
</dbReference>
<comment type="catalytic activity">
    <reaction evidence="1">
        <text>6-hydroxymethyl-7,8-dihydropterin + ATP = (7,8-dihydropterin-6-yl)methyl diphosphate + AMP + H(+)</text>
        <dbReference type="Rhea" id="RHEA:11412"/>
        <dbReference type="ChEBI" id="CHEBI:15378"/>
        <dbReference type="ChEBI" id="CHEBI:30616"/>
        <dbReference type="ChEBI" id="CHEBI:44841"/>
        <dbReference type="ChEBI" id="CHEBI:72950"/>
        <dbReference type="ChEBI" id="CHEBI:456215"/>
        <dbReference type="EC" id="2.7.6.3"/>
    </reaction>
</comment>
<dbReference type="SUPFAM" id="SSF55083">
    <property type="entry name" value="6-hydroxymethyl-7,8-dihydropterin pyrophosphokinase, HPPK"/>
    <property type="match status" value="1"/>
</dbReference>
<accession>A0A7W8ELG6</accession>
<reference evidence="10 11" key="1">
    <citation type="submission" date="2020-08" db="EMBL/GenBank/DDBJ databases">
        <title>Genomic Encyclopedia of Type Strains, Phase IV (KMG-IV): sequencing the most valuable type-strain genomes for metagenomic binning, comparative biology and taxonomic classification.</title>
        <authorList>
            <person name="Goeker M."/>
        </authorList>
    </citation>
    <scope>NUCLEOTIDE SEQUENCE [LARGE SCALE GENOMIC DNA]</scope>
    <source>
        <strain evidence="10 11">DSM 45385</strain>
    </source>
</reference>
<dbReference type="NCBIfam" id="TIGR01498">
    <property type="entry name" value="folK"/>
    <property type="match status" value="1"/>
</dbReference>
<dbReference type="PROSITE" id="PS00794">
    <property type="entry name" value="HPPK"/>
    <property type="match status" value="1"/>
</dbReference>
<dbReference type="Proteomes" id="UP000568380">
    <property type="component" value="Unassembled WGS sequence"/>
</dbReference>
<evidence type="ECO:0000256" key="3">
    <source>
        <dbReference type="ARBA" id="ARBA00013253"/>
    </source>
</evidence>
<dbReference type="EC" id="2.7.6.3" evidence="3"/>
<gene>
    <name evidence="10" type="ORF">HNR40_008338</name>
</gene>
<dbReference type="PANTHER" id="PTHR43071">
    <property type="entry name" value="2-AMINO-4-HYDROXY-6-HYDROXYMETHYLDIHYDROPTERIDINE PYROPHOSPHOKINASE"/>
    <property type="match status" value="1"/>
</dbReference>
<name>A0A7W8ELG6_9ACTN</name>
<sequence length="167" mass="18052">MKVVLALGSNLGQRFQTLQGAVDTLFDAPGLEFVAASPVYETDPVGGPEGQKPYLNAVIIAEAKLQPQMLLDRAQSVENAFGRVRAERWGARTLDVDLLVVGAVISDDPELTLPHPRAHERAFVLVPWAQVDPDGQIPGRGRVADLLAGLDRTGVWLREDLKLQGPA</sequence>
<dbReference type="GO" id="GO:0016301">
    <property type="term" value="F:kinase activity"/>
    <property type="evidence" value="ECO:0007669"/>
    <property type="project" value="UniProtKB-KW"/>
</dbReference>
<dbReference type="RefSeq" id="WP_184971384.1">
    <property type="nucleotide sequence ID" value="NZ_JACHIN010000014.1"/>
</dbReference>
<keyword evidence="5" id="KW-0547">Nucleotide-binding</keyword>
<keyword evidence="7" id="KW-0067">ATP-binding</keyword>
<evidence type="ECO:0000256" key="1">
    <source>
        <dbReference type="ARBA" id="ARBA00000198"/>
    </source>
</evidence>